<dbReference type="AlphaFoldDB" id="A0A0C2DNM1"/>
<keyword evidence="2" id="KW-1185">Reference proteome</keyword>
<dbReference type="EMBL" id="KN728152">
    <property type="protein sequence ID" value="KIH64287.1"/>
    <property type="molecule type" value="Genomic_DNA"/>
</dbReference>
<reference evidence="1 2" key="1">
    <citation type="submission" date="2013-12" db="EMBL/GenBank/DDBJ databases">
        <title>Draft genome of the parsitic nematode Ancylostoma duodenale.</title>
        <authorList>
            <person name="Mitreva M."/>
        </authorList>
    </citation>
    <scope>NUCLEOTIDE SEQUENCE [LARGE SCALE GENOMIC DNA]</scope>
    <source>
        <strain evidence="1 2">Zhejiang</strain>
    </source>
</reference>
<accession>A0A0C2DNM1</accession>
<organism evidence="1 2">
    <name type="scientific">Ancylostoma duodenale</name>
    <dbReference type="NCBI Taxonomy" id="51022"/>
    <lineage>
        <taxon>Eukaryota</taxon>
        <taxon>Metazoa</taxon>
        <taxon>Ecdysozoa</taxon>
        <taxon>Nematoda</taxon>
        <taxon>Chromadorea</taxon>
        <taxon>Rhabditida</taxon>
        <taxon>Rhabditina</taxon>
        <taxon>Rhabditomorpha</taxon>
        <taxon>Strongyloidea</taxon>
        <taxon>Ancylostomatidae</taxon>
        <taxon>Ancylostomatinae</taxon>
        <taxon>Ancylostoma</taxon>
    </lineage>
</organism>
<protein>
    <submittedName>
        <fullName evidence="1">Uncharacterized protein</fullName>
    </submittedName>
</protein>
<dbReference type="Proteomes" id="UP000054047">
    <property type="component" value="Unassembled WGS sequence"/>
</dbReference>
<sequence length="77" mass="8605">MDELGVVKSLWNGLRRNPATFSRRNFCVGSFLTIDELKTATIDARVDVESDFLKNPANSSLNRLSEVSSKRVGPITY</sequence>
<name>A0A0C2DNM1_9BILA</name>
<evidence type="ECO:0000313" key="2">
    <source>
        <dbReference type="Proteomes" id="UP000054047"/>
    </source>
</evidence>
<proteinExistence type="predicted"/>
<gene>
    <name evidence="1" type="ORF">ANCDUO_05403</name>
</gene>
<evidence type="ECO:0000313" key="1">
    <source>
        <dbReference type="EMBL" id="KIH64287.1"/>
    </source>
</evidence>